<dbReference type="RefSeq" id="WP_053820111.1">
    <property type="nucleotide sequence ID" value="NZ_CP006911.1"/>
</dbReference>
<keyword evidence="1" id="KW-0472">Membrane</keyword>
<dbReference type="InterPro" id="IPR045584">
    <property type="entry name" value="Pilin-like"/>
</dbReference>
<dbReference type="NCBIfam" id="TIGR02532">
    <property type="entry name" value="IV_pilin_GFxxxE"/>
    <property type="match status" value="1"/>
</dbReference>
<dbReference type="STRING" id="1125411.W908_04575"/>
<feature type="transmembrane region" description="Helical" evidence="1">
    <location>
        <begin position="7"/>
        <end position="28"/>
    </location>
</feature>
<proteinExistence type="predicted"/>
<keyword evidence="3" id="KW-1185">Reference proteome</keyword>
<evidence type="ECO:0000256" key="1">
    <source>
        <dbReference type="SAM" id="Phobius"/>
    </source>
</evidence>
<gene>
    <name evidence="2" type="ORF">W908_04575</name>
</gene>
<name>A0A0M5KRT2_9GAMM</name>
<keyword evidence="1" id="KW-0812">Transmembrane</keyword>
<evidence type="ECO:0000313" key="2">
    <source>
        <dbReference type="EMBL" id="ALE01903.1"/>
    </source>
</evidence>
<evidence type="ECO:0000313" key="3">
    <source>
        <dbReference type="Proteomes" id="UP000068905"/>
    </source>
</evidence>
<dbReference type="KEGG" id="tsn:W908_04575"/>
<dbReference type="PROSITE" id="PS00409">
    <property type="entry name" value="PROKAR_NTER_METHYL"/>
    <property type="match status" value="1"/>
</dbReference>
<protein>
    <submittedName>
        <fullName evidence="2">Pilus assembly protein PilE</fullName>
    </submittedName>
</protein>
<dbReference type="Proteomes" id="UP000068905">
    <property type="component" value="Chromosome"/>
</dbReference>
<reference evidence="2 3" key="1">
    <citation type="journal article" date="2015" name="Genome Announc.">
        <title>Genome Sequence of 'Candidatus Thioglobus singularis' Strain PS1, a Mixotroph from the SUP05 Clade of Marine Gammaproteobacteria.</title>
        <authorList>
            <person name="Marshall K.T."/>
            <person name="Morris R.M."/>
        </authorList>
    </citation>
    <scope>NUCLEOTIDE SEQUENCE [LARGE SCALE GENOMIC DNA]</scope>
    <source>
        <strain evidence="2 3">PS1</strain>
    </source>
</reference>
<dbReference type="Pfam" id="PF07963">
    <property type="entry name" value="N_methyl"/>
    <property type="match status" value="1"/>
</dbReference>
<dbReference type="Gene3D" id="3.30.700.10">
    <property type="entry name" value="Glycoprotein, Type 4 Pilin"/>
    <property type="match status" value="1"/>
</dbReference>
<dbReference type="EMBL" id="CP006911">
    <property type="protein sequence ID" value="ALE01903.1"/>
    <property type="molecule type" value="Genomic_DNA"/>
</dbReference>
<dbReference type="InterPro" id="IPR012902">
    <property type="entry name" value="N_methyl_site"/>
</dbReference>
<dbReference type="AlphaFoldDB" id="A0A0M5KRT2"/>
<dbReference type="SUPFAM" id="SSF54523">
    <property type="entry name" value="Pili subunits"/>
    <property type="match status" value="1"/>
</dbReference>
<keyword evidence="1" id="KW-1133">Transmembrane helix</keyword>
<organism evidence="2 3">
    <name type="scientific">Candidatus Pseudothioglobus singularis PS1</name>
    <dbReference type="NCBI Taxonomy" id="1125411"/>
    <lineage>
        <taxon>Bacteria</taxon>
        <taxon>Pseudomonadati</taxon>
        <taxon>Pseudomonadota</taxon>
        <taxon>Gammaproteobacteria</taxon>
        <taxon>Candidatus Pseudothioglobaceae</taxon>
        <taxon>Candidatus Pseudothioglobus</taxon>
    </lineage>
</organism>
<sequence length="163" mass="18242">MKKGFTLIELLIVVAIIGILAGVGVPMYNGYMIQAKINTSEANHKQIANLISRTFLECSINPSKKMRLHPKMSTVPCDSNQMGVWYGYFSDYVDWFGGYENAYDDSLTFCYKSSNAGNVRNPDIGRCVIKYKSQSGKTGILLKTNIGNESGQPDYLEEFIIKE</sequence>
<accession>A0A0M5KRT2</accession>